<dbReference type="Gene3D" id="4.10.60.10">
    <property type="entry name" value="Zinc finger, CCHC-type"/>
    <property type="match status" value="1"/>
</dbReference>
<dbReference type="AlphaFoldDB" id="A0A388LMV2"/>
<feature type="compositionally biased region" description="Basic and acidic residues" evidence="2">
    <location>
        <begin position="56"/>
        <end position="65"/>
    </location>
</feature>
<feature type="region of interest" description="Disordered" evidence="2">
    <location>
        <begin position="215"/>
        <end position="270"/>
    </location>
</feature>
<keyword evidence="5" id="KW-1185">Reference proteome</keyword>
<protein>
    <recommendedName>
        <fullName evidence="3">CCHC-type domain-containing protein</fullName>
    </recommendedName>
</protein>
<dbReference type="Proteomes" id="UP000265515">
    <property type="component" value="Unassembled WGS sequence"/>
</dbReference>
<evidence type="ECO:0000313" key="4">
    <source>
        <dbReference type="EMBL" id="GBG83670.1"/>
    </source>
</evidence>
<feature type="domain" description="CCHC-type" evidence="3">
    <location>
        <begin position="42"/>
        <end position="55"/>
    </location>
</feature>
<sequence>MSGTEQRDGYRSSEAKRDTDRRGDERRNERRDDRRSYCPLTCFSCGESGHYANQCLDRDRRRYNTERPSTSSDSRHSGPPRRYDPRRRYDSPPHDGGEIKSTVTELGKSVAAMKDFFDEARLKKEEKERRKREKKEAEAREAEERERLEKKAKKKAEKCKRELELEAQRREELRKDNDIHLAIRLSEMEENFAHKVDSIIGPLRELMKHGKKKVTYDEKSESTSDEESDTSVTQELSARTEQLHISEKRKRGPGPEFDDSPPIELPLKRTPKKGALKPTRLIGRMTRARTTVKAPGSVKRISPRICKEEGVPYDGKIDAIFAIADNRAKEKYGLDSVDATEVIALEDNETTYAEQRKDVRIFVEGGNLWQSGWKRICKAFGDAKLKVGGNTVYLKQAKLALQQGGEFQVVHWWKWKPRCRYFKYLLIQILRDPRKLEDLYRWNIKSLLRLYYVVKDFSRNSTRKYLRRLISKIFSSRFDLCMGSDPVFRLKFDDRIKVVEVRKVLNDALMRGDLPRCFLQRMRKKVQIVWVKNPSIADTMHNHRAFAAQNELTCKCARLSFPKSEGHVRFRVSSMEDVHPLLRNTRNMPRVTTDWVCYKRRSRRDFDSVGIGKETCLWCRGKNLPGL</sequence>
<organism evidence="4 5">
    <name type="scientific">Chara braunii</name>
    <name type="common">Braun's stonewort</name>
    <dbReference type="NCBI Taxonomy" id="69332"/>
    <lineage>
        <taxon>Eukaryota</taxon>
        <taxon>Viridiplantae</taxon>
        <taxon>Streptophyta</taxon>
        <taxon>Charophyceae</taxon>
        <taxon>Charales</taxon>
        <taxon>Characeae</taxon>
        <taxon>Chara</taxon>
    </lineage>
</organism>
<comment type="caution">
    <text evidence="4">The sequence shown here is derived from an EMBL/GenBank/DDBJ whole genome shotgun (WGS) entry which is preliminary data.</text>
</comment>
<keyword evidence="1" id="KW-0863">Zinc-finger</keyword>
<accession>A0A388LMV2</accession>
<feature type="compositionally biased region" description="Basic and acidic residues" evidence="2">
    <location>
        <begin position="73"/>
        <end position="98"/>
    </location>
</feature>
<evidence type="ECO:0000256" key="2">
    <source>
        <dbReference type="SAM" id="MobiDB-lite"/>
    </source>
</evidence>
<dbReference type="PROSITE" id="PS50158">
    <property type="entry name" value="ZF_CCHC"/>
    <property type="match status" value="1"/>
</dbReference>
<evidence type="ECO:0000259" key="3">
    <source>
        <dbReference type="PROSITE" id="PS50158"/>
    </source>
</evidence>
<dbReference type="Gramene" id="GBG83670">
    <property type="protein sequence ID" value="GBG83670"/>
    <property type="gene ID" value="CBR_g37472"/>
</dbReference>
<feature type="compositionally biased region" description="Basic and acidic residues" evidence="2">
    <location>
        <begin position="115"/>
        <end position="149"/>
    </location>
</feature>
<dbReference type="InterPro" id="IPR001878">
    <property type="entry name" value="Znf_CCHC"/>
</dbReference>
<dbReference type="GO" id="GO:0008270">
    <property type="term" value="F:zinc ion binding"/>
    <property type="evidence" value="ECO:0007669"/>
    <property type="project" value="UniProtKB-KW"/>
</dbReference>
<proteinExistence type="predicted"/>
<dbReference type="SMART" id="SM00343">
    <property type="entry name" value="ZnF_C2HC"/>
    <property type="match status" value="1"/>
</dbReference>
<dbReference type="InterPro" id="IPR036875">
    <property type="entry name" value="Znf_CCHC_sf"/>
</dbReference>
<dbReference type="EMBL" id="BFEA01000447">
    <property type="protein sequence ID" value="GBG83670.1"/>
    <property type="molecule type" value="Genomic_DNA"/>
</dbReference>
<gene>
    <name evidence="4" type="ORF">CBR_g37472</name>
</gene>
<dbReference type="GO" id="GO:0003676">
    <property type="term" value="F:nucleic acid binding"/>
    <property type="evidence" value="ECO:0007669"/>
    <property type="project" value="InterPro"/>
</dbReference>
<feature type="region of interest" description="Disordered" evidence="2">
    <location>
        <begin position="1"/>
        <end position="159"/>
    </location>
</feature>
<feature type="compositionally biased region" description="Basic and acidic residues" evidence="2">
    <location>
        <begin position="1"/>
        <end position="36"/>
    </location>
</feature>
<name>A0A388LMV2_CHABU</name>
<reference evidence="4 5" key="1">
    <citation type="journal article" date="2018" name="Cell">
        <title>The Chara Genome: Secondary Complexity and Implications for Plant Terrestrialization.</title>
        <authorList>
            <person name="Nishiyama T."/>
            <person name="Sakayama H."/>
            <person name="Vries J.D."/>
            <person name="Buschmann H."/>
            <person name="Saint-Marcoux D."/>
            <person name="Ullrich K.K."/>
            <person name="Haas F.B."/>
            <person name="Vanderstraeten L."/>
            <person name="Becker D."/>
            <person name="Lang D."/>
            <person name="Vosolsobe S."/>
            <person name="Rombauts S."/>
            <person name="Wilhelmsson P.K.I."/>
            <person name="Janitza P."/>
            <person name="Kern R."/>
            <person name="Heyl A."/>
            <person name="Rumpler F."/>
            <person name="Villalobos L.I.A.C."/>
            <person name="Clay J.M."/>
            <person name="Skokan R."/>
            <person name="Toyoda A."/>
            <person name="Suzuki Y."/>
            <person name="Kagoshima H."/>
            <person name="Schijlen E."/>
            <person name="Tajeshwar N."/>
            <person name="Catarino B."/>
            <person name="Hetherington A.J."/>
            <person name="Saltykova A."/>
            <person name="Bonnot C."/>
            <person name="Breuninger H."/>
            <person name="Symeonidi A."/>
            <person name="Radhakrishnan G.V."/>
            <person name="Van Nieuwerburgh F."/>
            <person name="Deforce D."/>
            <person name="Chang C."/>
            <person name="Karol K.G."/>
            <person name="Hedrich R."/>
            <person name="Ulvskov P."/>
            <person name="Glockner G."/>
            <person name="Delwiche C.F."/>
            <person name="Petrasek J."/>
            <person name="Van de Peer Y."/>
            <person name="Friml J."/>
            <person name="Beilby M."/>
            <person name="Dolan L."/>
            <person name="Kohara Y."/>
            <person name="Sugano S."/>
            <person name="Fujiyama A."/>
            <person name="Delaux P.-M."/>
            <person name="Quint M."/>
            <person name="TheiBen G."/>
            <person name="Hagemann M."/>
            <person name="Harholt J."/>
            <person name="Dunand C."/>
            <person name="Zachgo S."/>
            <person name="Langdale J."/>
            <person name="Maumus F."/>
            <person name="Straeten D.V.D."/>
            <person name="Gould S.B."/>
            <person name="Rensing S.A."/>
        </authorList>
    </citation>
    <scope>NUCLEOTIDE SEQUENCE [LARGE SCALE GENOMIC DNA]</scope>
    <source>
        <strain evidence="4 5">S276</strain>
    </source>
</reference>
<dbReference type="Pfam" id="PF00098">
    <property type="entry name" value="zf-CCHC"/>
    <property type="match status" value="1"/>
</dbReference>
<evidence type="ECO:0000256" key="1">
    <source>
        <dbReference type="PROSITE-ProRule" id="PRU00047"/>
    </source>
</evidence>
<dbReference type="SUPFAM" id="SSF57756">
    <property type="entry name" value="Retrovirus zinc finger-like domains"/>
    <property type="match status" value="1"/>
</dbReference>
<evidence type="ECO:0000313" key="5">
    <source>
        <dbReference type="Proteomes" id="UP000265515"/>
    </source>
</evidence>
<keyword evidence="1" id="KW-0862">Zinc</keyword>
<keyword evidence="1" id="KW-0479">Metal-binding</keyword>